<gene>
    <name evidence="1" type="ORF">CR513_44052</name>
</gene>
<reference evidence="1" key="1">
    <citation type="submission" date="2018-05" db="EMBL/GenBank/DDBJ databases">
        <title>Draft genome of Mucuna pruriens seed.</title>
        <authorList>
            <person name="Nnadi N.E."/>
            <person name="Vos R."/>
            <person name="Hasami M.H."/>
            <person name="Devisetty U.K."/>
            <person name="Aguiy J.C."/>
        </authorList>
    </citation>
    <scope>NUCLEOTIDE SEQUENCE [LARGE SCALE GENOMIC DNA]</scope>
    <source>
        <strain evidence="1">JCA_2017</strain>
    </source>
</reference>
<dbReference type="EMBL" id="QJKJ01009657">
    <property type="protein sequence ID" value="RDX76000.1"/>
    <property type="molecule type" value="Genomic_DNA"/>
</dbReference>
<organism evidence="1 2">
    <name type="scientific">Mucuna pruriens</name>
    <name type="common">Velvet bean</name>
    <name type="synonym">Dolichos pruriens</name>
    <dbReference type="NCBI Taxonomy" id="157652"/>
    <lineage>
        <taxon>Eukaryota</taxon>
        <taxon>Viridiplantae</taxon>
        <taxon>Streptophyta</taxon>
        <taxon>Embryophyta</taxon>
        <taxon>Tracheophyta</taxon>
        <taxon>Spermatophyta</taxon>
        <taxon>Magnoliopsida</taxon>
        <taxon>eudicotyledons</taxon>
        <taxon>Gunneridae</taxon>
        <taxon>Pentapetalae</taxon>
        <taxon>rosids</taxon>
        <taxon>fabids</taxon>
        <taxon>Fabales</taxon>
        <taxon>Fabaceae</taxon>
        <taxon>Papilionoideae</taxon>
        <taxon>50 kb inversion clade</taxon>
        <taxon>NPAAA clade</taxon>
        <taxon>indigoferoid/millettioid clade</taxon>
        <taxon>Phaseoleae</taxon>
        <taxon>Mucuna</taxon>
    </lineage>
</organism>
<protein>
    <submittedName>
        <fullName evidence="1">Uncharacterized protein</fullName>
    </submittedName>
</protein>
<name>A0A371FCI4_MUCPR</name>
<proteinExistence type="predicted"/>
<feature type="non-terminal residue" evidence="1">
    <location>
        <position position="1"/>
    </location>
</feature>
<evidence type="ECO:0000313" key="1">
    <source>
        <dbReference type="EMBL" id="RDX76000.1"/>
    </source>
</evidence>
<dbReference type="Proteomes" id="UP000257109">
    <property type="component" value="Unassembled WGS sequence"/>
</dbReference>
<sequence length="147" mass="16648">MAQDFKCRNSRCIPCLLSERGVDNNDITLWKHCIKFLLKLRSNRILQFRIHPNSVKIQKITVKRMRILMSSSSATDTTLLPVTSATVKPAAAAALRSMWSEPMPAVKSSSNDIGGVKWSRYEDMQIRNIVTRMGSFFVISDNVLMTL</sequence>
<evidence type="ECO:0000313" key="2">
    <source>
        <dbReference type="Proteomes" id="UP000257109"/>
    </source>
</evidence>
<keyword evidence="2" id="KW-1185">Reference proteome</keyword>
<comment type="caution">
    <text evidence="1">The sequence shown here is derived from an EMBL/GenBank/DDBJ whole genome shotgun (WGS) entry which is preliminary data.</text>
</comment>
<dbReference type="AlphaFoldDB" id="A0A371FCI4"/>
<accession>A0A371FCI4</accession>